<dbReference type="Gene3D" id="3.90.79.10">
    <property type="entry name" value="Nucleoside Triphosphate Pyrophosphohydrolase"/>
    <property type="match status" value="1"/>
</dbReference>
<dbReference type="EMBL" id="KB467865">
    <property type="protein sequence ID" value="PCH36024.1"/>
    <property type="molecule type" value="Genomic_DNA"/>
</dbReference>
<dbReference type="Pfam" id="PF09296">
    <property type="entry name" value="NUDIX-like"/>
    <property type="match status" value="1"/>
</dbReference>
<dbReference type="InterPro" id="IPR020084">
    <property type="entry name" value="NUDIX_hydrolase_CS"/>
</dbReference>
<feature type="domain" description="Nudix hydrolase" evidence="11">
    <location>
        <begin position="253"/>
        <end position="381"/>
    </location>
</feature>
<dbReference type="InterPro" id="IPR050241">
    <property type="entry name" value="NAD-cap_RNA_hydrolase_NudC"/>
</dbReference>
<dbReference type="PROSITE" id="PS51462">
    <property type="entry name" value="NUDIX"/>
    <property type="match status" value="1"/>
</dbReference>
<protein>
    <recommendedName>
        <fullName evidence="4">NAD(+) diphosphatase</fullName>
        <ecNumber evidence="4">3.6.1.22</ecNumber>
    </recommendedName>
</protein>
<dbReference type="NCBIfam" id="NF001299">
    <property type="entry name" value="PRK00241.1"/>
    <property type="match status" value="1"/>
</dbReference>
<keyword evidence="6" id="KW-0378">Hydrolase</keyword>
<evidence type="ECO:0000313" key="13">
    <source>
        <dbReference type="Proteomes" id="UP000218811"/>
    </source>
</evidence>
<dbReference type="OMA" id="CNTRTTL"/>
<dbReference type="InterPro" id="IPR049734">
    <property type="entry name" value="NudC-like_C"/>
</dbReference>
<dbReference type="GO" id="GO:0019677">
    <property type="term" value="P:NAD+ catabolic process"/>
    <property type="evidence" value="ECO:0007669"/>
    <property type="project" value="TreeGrafter"/>
</dbReference>
<dbReference type="GO" id="GO:0005829">
    <property type="term" value="C:cytosol"/>
    <property type="evidence" value="ECO:0007669"/>
    <property type="project" value="TreeGrafter"/>
</dbReference>
<gene>
    <name evidence="12" type="ORF">WOLCODRAFT_140187</name>
</gene>
<evidence type="ECO:0000256" key="8">
    <source>
        <dbReference type="ARBA" id="ARBA00023027"/>
    </source>
</evidence>
<dbReference type="GO" id="GO:0005777">
    <property type="term" value="C:peroxisome"/>
    <property type="evidence" value="ECO:0007669"/>
    <property type="project" value="TreeGrafter"/>
</dbReference>
<evidence type="ECO:0000256" key="2">
    <source>
        <dbReference type="ARBA" id="ARBA00001947"/>
    </source>
</evidence>
<dbReference type="PANTHER" id="PTHR42904:SF6">
    <property type="entry name" value="NAD-CAPPED RNA HYDROLASE NUDT12"/>
    <property type="match status" value="1"/>
</dbReference>
<dbReference type="OrthoDB" id="10249612at2759"/>
<dbReference type="EC" id="3.6.1.22" evidence="4"/>
<comment type="catalytic activity">
    <reaction evidence="9">
        <text>a 5'-end NAD(+)-phospho-ribonucleoside in mRNA + H2O = a 5'-end phospho-adenosine-phospho-ribonucleoside in mRNA + beta-nicotinamide D-ribonucleotide + 2 H(+)</text>
        <dbReference type="Rhea" id="RHEA:60876"/>
        <dbReference type="Rhea" id="RHEA-COMP:15698"/>
        <dbReference type="Rhea" id="RHEA-COMP:15719"/>
        <dbReference type="ChEBI" id="CHEBI:14649"/>
        <dbReference type="ChEBI" id="CHEBI:15377"/>
        <dbReference type="ChEBI" id="CHEBI:15378"/>
        <dbReference type="ChEBI" id="CHEBI:144029"/>
        <dbReference type="ChEBI" id="CHEBI:144051"/>
    </reaction>
    <physiologicalReaction direction="left-to-right" evidence="9">
        <dbReference type="Rhea" id="RHEA:60877"/>
    </physiologicalReaction>
</comment>
<dbReference type="AlphaFoldDB" id="A0A2H3JH37"/>
<evidence type="ECO:0000256" key="3">
    <source>
        <dbReference type="ARBA" id="ARBA00009595"/>
    </source>
</evidence>
<name>A0A2H3JH37_WOLCO</name>
<feature type="compositionally biased region" description="Polar residues" evidence="10">
    <location>
        <begin position="394"/>
        <end position="404"/>
    </location>
</feature>
<comment type="similarity">
    <text evidence="3">Belongs to the Nudix hydrolase family. NudC subfamily.</text>
</comment>
<sequence>MAETYVNFLGGSPLNRLSWLRTSQAFLNAIALAPSTRWLLFQNGQPLLVSEPSTRARSLARLSSAGVRPLLGPEPFFAQGQVAGSPAPSDVLILEAARFHGPPVVFLGLHEPHAGMADALPSSDFSAKADAARVVSNLKGTPFFTLDVSGVPPDALDAALRGSDAAARGAELAFSEPRAAMSAFDAFEASVFAEARSMVDWNTRNKFCPACGSPVYSLWAGWKLTCTSLLPWADNGDKQPCATAKGLHNFAHPRTDAVVIMAVVDESGEKLLLGRNKKWPGKFYSALAGFIEPGESFEDAVKREIWEEAGVKVRDVRYHSTQPWPYPANLMVGFYAIADSSQPLRTDLDNELDDAQWFTREQVLAVLNHAEGTNITRSDHRKLAAAQEERDNASQKAPLTASTANALAGDAVTNEEKEAKAAEDTAELPFRLPPLTAIAGVLVSEWAHRRAGPGSDAGQARGLL</sequence>
<evidence type="ECO:0000256" key="7">
    <source>
        <dbReference type="ARBA" id="ARBA00022842"/>
    </source>
</evidence>
<comment type="cofactor">
    <cofactor evidence="1">
        <name>Mg(2+)</name>
        <dbReference type="ChEBI" id="CHEBI:18420"/>
    </cofactor>
</comment>
<dbReference type="Gene3D" id="3.90.79.20">
    <property type="match status" value="1"/>
</dbReference>
<evidence type="ECO:0000256" key="5">
    <source>
        <dbReference type="ARBA" id="ARBA00022723"/>
    </source>
</evidence>
<feature type="region of interest" description="Disordered" evidence="10">
    <location>
        <begin position="384"/>
        <end position="404"/>
    </location>
</feature>
<dbReference type="GO" id="GO:0006742">
    <property type="term" value="P:NADP+ catabolic process"/>
    <property type="evidence" value="ECO:0007669"/>
    <property type="project" value="TreeGrafter"/>
</dbReference>
<evidence type="ECO:0000259" key="11">
    <source>
        <dbReference type="PROSITE" id="PS51462"/>
    </source>
</evidence>
<keyword evidence="5" id="KW-0479">Metal-binding</keyword>
<dbReference type="STRING" id="742152.A0A2H3JH37"/>
<dbReference type="GO" id="GO:0035529">
    <property type="term" value="F:NADH pyrophosphatase activity"/>
    <property type="evidence" value="ECO:0007669"/>
    <property type="project" value="TreeGrafter"/>
</dbReference>
<dbReference type="InterPro" id="IPR015797">
    <property type="entry name" value="NUDIX_hydrolase-like_dom_sf"/>
</dbReference>
<dbReference type="Pfam" id="PF00293">
    <property type="entry name" value="NUDIX"/>
    <property type="match status" value="1"/>
</dbReference>
<organism evidence="12 13">
    <name type="scientific">Wolfiporia cocos (strain MD-104)</name>
    <name type="common">Brown rot fungus</name>
    <dbReference type="NCBI Taxonomy" id="742152"/>
    <lineage>
        <taxon>Eukaryota</taxon>
        <taxon>Fungi</taxon>
        <taxon>Dikarya</taxon>
        <taxon>Basidiomycota</taxon>
        <taxon>Agaricomycotina</taxon>
        <taxon>Agaricomycetes</taxon>
        <taxon>Polyporales</taxon>
        <taxon>Phaeolaceae</taxon>
        <taxon>Wolfiporia</taxon>
    </lineage>
</organism>
<evidence type="ECO:0000256" key="10">
    <source>
        <dbReference type="SAM" id="MobiDB-lite"/>
    </source>
</evidence>
<evidence type="ECO:0000256" key="1">
    <source>
        <dbReference type="ARBA" id="ARBA00001946"/>
    </source>
</evidence>
<dbReference type="Proteomes" id="UP000218811">
    <property type="component" value="Unassembled WGS sequence"/>
</dbReference>
<evidence type="ECO:0000313" key="12">
    <source>
        <dbReference type="EMBL" id="PCH36024.1"/>
    </source>
</evidence>
<evidence type="ECO:0000256" key="4">
    <source>
        <dbReference type="ARBA" id="ARBA00012381"/>
    </source>
</evidence>
<comment type="cofactor">
    <cofactor evidence="2">
        <name>Zn(2+)</name>
        <dbReference type="ChEBI" id="CHEBI:29105"/>
    </cofactor>
</comment>
<dbReference type="PANTHER" id="PTHR42904">
    <property type="entry name" value="NUDIX HYDROLASE, NUDC SUBFAMILY"/>
    <property type="match status" value="1"/>
</dbReference>
<accession>A0A2H3JH37</accession>
<dbReference type="InterPro" id="IPR000086">
    <property type="entry name" value="NUDIX_hydrolase_dom"/>
</dbReference>
<dbReference type="PROSITE" id="PS00893">
    <property type="entry name" value="NUDIX_BOX"/>
    <property type="match status" value="1"/>
</dbReference>
<proteinExistence type="inferred from homology"/>
<keyword evidence="7" id="KW-0460">Magnesium</keyword>
<feature type="compositionally biased region" description="Basic and acidic residues" evidence="10">
    <location>
        <begin position="384"/>
        <end position="393"/>
    </location>
</feature>
<dbReference type="GO" id="GO:0046872">
    <property type="term" value="F:metal ion binding"/>
    <property type="evidence" value="ECO:0007669"/>
    <property type="project" value="UniProtKB-KW"/>
</dbReference>
<dbReference type="CDD" id="cd03429">
    <property type="entry name" value="NUDIX_NADH_pyrophosphatase_Nudt13"/>
    <property type="match status" value="1"/>
</dbReference>
<evidence type="ECO:0000256" key="9">
    <source>
        <dbReference type="ARBA" id="ARBA00023679"/>
    </source>
</evidence>
<evidence type="ECO:0000256" key="6">
    <source>
        <dbReference type="ARBA" id="ARBA00022801"/>
    </source>
</evidence>
<keyword evidence="13" id="KW-1185">Reference proteome</keyword>
<dbReference type="InterPro" id="IPR015375">
    <property type="entry name" value="NADH_PPase-like_N"/>
</dbReference>
<reference evidence="12 13" key="1">
    <citation type="journal article" date="2012" name="Science">
        <title>The Paleozoic origin of enzymatic lignin decomposition reconstructed from 31 fungal genomes.</title>
        <authorList>
            <person name="Floudas D."/>
            <person name="Binder M."/>
            <person name="Riley R."/>
            <person name="Barry K."/>
            <person name="Blanchette R.A."/>
            <person name="Henrissat B."/>
            <person name="Martinez A.T."/>
            <person name="Otillar R."/>
            <person name="Spatafora J.W."/>
            <person name="Yadav J.S."/>
            <person name="Aerts A."/>
            <person name="Benoit I."/>
            <person name="Boyd A."/>
            <person name="Carlson A."/>
            <person name="Copeland A."/>
            <person name="Coutinho P.M."/>
            <person name="de Vries R.P."/>
            <person name="Ferreira P."/>
            <person name="Findley K."/>
            <person name="Foster B."/>
            <person name="Gaskell J."/>
            <person name="Glotzer D."/>
            <person name="Gorecki P."/>
            <person name="Heitman J."/>
            <person name="Hesse C."/>
            <person name="Hori C."/>
            <person name="Igarashi K."/>
            <person name="Jurgens J.A."/>
            <person name="Kallen N."/>
            <person name="Kersten P."/>
            <person name="Kohler A."/>
            <person name="Kuees U."/>
            <person name="Kumar T.K.A."/>
            <person name="Kuo A."/>
            <person name="LaButti K."/>
            <person name="Larrondo L.F."/>
            <person name="Lindquist E."/>
            <person name="Ling A."/>
            <person name="Lombard V."/>
            <person name="Lucas S."/>
            <person name="Lundell T."/>
            <person name="Martin R."/>
            <person name="McLaughlin D.J."/>
            <person name="Morgenstern I."/>
            <person name="Morin E."/>
            <person name="Murat C."/>
            <person name="Nagy L.G."/>
            <person name="Nolan M."/>
            <person name="Ohm R.A."/>
            <person name="Patyshakuliyeva A."/>
            <person name="Rokas A."/>
            <person name="Ruiz-Duenas F.J."/>
            <person name="Sabat G."/>
            <person name="Salamov A."/>
            <person name="Samejima M."/>
            <person name="Schmutz J."/>
            <person name="Slot J.C."/>
            <person name="St John F."/>
            <person name="Stenlid J."/>
            <person name="Sun H."/>
            <person name="Sun S."/>
            <person name="Syed K."/>
            <person name="Tsang A."/>
            <person name="Wiebenga A."/>
            <person name="Young D."/>
            <person name="Pisabarro A."/>
            <person name="Eastwood D.C."/>
            <person name="Martin F."/>
            <person name="Cullen D."/>
            <person name="Grigoriev I.V."/>
            <person name="Hibbett D.S."/>
        </authorList>
    </citation>
    <scope>NUCLEOTIDE SEQUENCE [LARGE SCALE GENOMIC DNA]</scope>
    <source>
        <strain evidence="12 13">MD-104</strain>
    </source>
</reference>
<dbReference type="SUPFAM" id="SSF55811">
    <property type="entry name" value="Nudix"/>
    <property type="match status" value="1"/>
</dbReference>
<keyword evidence="8" id="KW-0520">NAD</keyword>